<evidence type="ECO:0000259" key="2">
    <source>
        <dbReference type="Pfam" id="PF04389"/>
    </source>
</evidence>
<keyword evidence="3" id="KW-0378">Hydrolase</keyword>
<dbReference type="EC" id="3.4.-.-" evidence="3"/>
<keyword evidence="4" id="KW-1185">Reference proteome</keyword>
<reference evidence="4" key="1">
    <citation type="journal article" date="2019" name="Int. J. Syst. Evol. Microbiol.">
        <title>The Global Catalogue of Microorganisms (GCM) 10K type strain sequencing project: providing services to taxonomists for standard genome sequencing and annotation.</title>
        <authorList>
            <consortium name="The Broad Institute Genomics Platform"/>
            <consortium name="The Broad Institute Genome Sequencing Center for Infectious Disease"/>
            <person name="Wu L."/>
            <person name="Ma J."/>
        </authorList>
    </citation>
    <scope>NUCLEOTIDE SEQUENCE [LARGE SCALE GENOMIC DNA]</scope>
    <source>
        <strain evidence="4">KCTC 52473</strain>
    </source>
</reference>
<comment type="caution">
    <text evidence="3">The sequence shown here is derived from an EMBL/GenBank/DDBJ whole genome shotgun (WGS) entry which is preliminary data.</text>
</comment>
<dbReference type="InterPro" id="IPR045175">
    <property type="entry name" value="M28_fam"/>
</dbReference>
<dbReference type="InterPro" id="IPR007484">
    <property type="entry name" value="Peptidase_M28"/>
</dbReference>
<name>A0ABV7FRU3_9ALTE</name>
<dbReference type="EMBL" id="JBHRSW010000047">
    <property type="protein sequence ID" value="MFC3123074.1"/>
    <property type="molecule type" value="Genomic_DNA"/>
</dbReference>
<evidence type="ECO:0000313" key="3">
    <source>
        <dbReference type="EMBL" id="MFC3123074.1"/>
    </source>
</evidence>
<gene>
    <name evidence="3" type="ORF">ACFOHL_15740</name>
</gene>
<dbReference type="PROSITE" id="PS51257">
    <property type="entry name" value="PROKAR_LIPOPROTEIN"/>
    <property type="match status" value="1"/>
</dbReference>
<dbReference type="PANTHER" id="PTHR12147:SF26">
    <property type="entry name" value="PEPTIDASE M28 DOMAIN-CONTAINING PROTEIN"/>
    <property type="match status" value="1"/>
</dbReference>
<accession>A0ABV7FRU3</accession>
<dbReference type="Pfam" id="PF04389">
    <property type="entry name" value="Peptidase_M28"/>
    <property type="match status" value="1"/>
</dbReference>
<dbReference type="SUPFAM" id="SSF52025">
    <property type="entry name" value="PA domain"/>
    <property type="match status" value="1"/>
</dbReference>
<dbReference type="RefSeq" id="WP_376921196.1">
    <property type="nucleotide sequence ID" value="NZ_JBHRSW010000047.1"/>
</dbReference>
<sequence>MNFINKKSLKIAVVSSVLSTLLACSATDNQPDSTIHSPSLVPSIANIKGHMSFLADDLLEGRDTGSNGHELASLYIATEFKKYGLQAGGKEQSYFQRIKFRKSLLVQESPSLSFVGENGFSLDYPKDFLVGPNSVYTDAAVSAPLVFVGYGIVSEELNHDDYKDIDVEGKVVVMLSGKPASFPSEEGAHIASTTQKRKYAVARGAVGIISLQTPSNEEVRPYQRSLSYIHVPSMRWLGEDGVPGNVWPELKAGAYLNLASGKRLFKDAPRSLEDIFAELEEDKSPKGFDLPLSVDLSYQSTHDDLSSPNVAGILEGSDPILKDEFIVFTAHSDHIGIAKSVKKDRINNGAMDNAGGVSVMLETARLFANLPERPKRSILFLAVTGEEKGLLGADYFAQNPTINGEMVANVNLDMPLLTYEFADVIAFGASHSTMGESVNNATQNAGIKLTPDPWPKLNLFTRSDHYSFVKQGVPAIFLVTGIESKTPDIDGSQVLNNFLATNYHKPSDDMSQAFVWKAADTFTRVNFEIGLELANQDAKPAWYRDSFFGKTFGKHLTDR</sequence>
<feature type="domain" description="Peptidase M28" evidence="2">
    <location>
        <begin position="309"/>
        <end position="526"/>
    </location>
</feature>
<protein>
    <submittedName>
        <fullName evidence="3">M28 family metallopeptidase</fullName>
        <ecNumber evidence="3">3.4.-.-</ecNumber>
    </submittedName>
</protein>
<dbReference type="Gene3D" id="3.50.30.30">
    <property type="match status" value="1"/>
</dbReference>
<dbReference type="Gene3D" id="3.40.630.10">
    <property type="entry name" value="Zn peptidases"/>
    <property type="match status" value="2"/>
</dbReference>
<evidence type="ECO:0000313" key="4">
    <source>
        <dbReference type="Proteomes" id="UP001595478"/>
    </source>
</evidence>
<dbReference type="PANTHER" id="PTHR12147">
    <property type="entry name" value="METALLOPEPTIDASE M28 FAMILY MEMBER"/>
    <property type="match status" value="1"/>
</dbReference>
<evidence type="ECO:0000256" key="1">
    <source>
        <dbReference type="SAM" id="SignalP"/>
    </source>
</evidence>
<organism evidence="3 4">
    <name type="scientific">Agaribacter flavus</name>
    <dbReference type="NCBI Taxonomy" id="1902781"/>
    <lineage>
        <taxon>Bacteria</taxon>
        <taxon>Pseudomonadati</taxon>
        <taxon>Pseudomonadota</taxon>
        <taxon>Gammaproteobacteria</taxon>
        <taxon>Alteromonadales</taxon>
        <taxon>Alteromonadaceae</taxon>
        <taxon>Agaribacter</taxon>
    </lineage>
</organism>
<keyword evidence="1" id="KW-0732">Signal</keyword>
<dbReference type="GO" id="GO:0016787">
    <property type="term" value="F:hydrolase activity"/>
    <property type="evidence" value="ECO:0007669"/>
    <property type="project" value="UniProtKB-KW"/>
</dbReference>
<feature type="chain" id="PRO_5047066878" evidence="1">
    <location>
        <begin position="26"/>
        <end position="559"/>
    </location>
</feature>
<dbReference type="InterPro" id="IPR046450">
    <property type="entry name" value="PA_dom_sf"/>
</dbReference>
<feature type="signal peptide" evidence="1">
    <location>
        <begin position="1"/>
        <end position="25"/>
    </location>
</feature>
<proteinExistence type="predicted"/>
<dbReference type="Proteomes" id="UP001595478">
    <property type="component" value="Unassembled WGS sequence"/>
</dbReference>
<dbReference type="SUPFAM" id="SSF53187">
    <property type="entry name" value="Zn-dependent exopeptidases"/>
    <property type="match status" value="1"/>
</dbReference>
<dbReference type="CDD" id="cd04820">
    <property type="entry name" value="PA_M28_1_1"/>
    <property type="match status" value="1"/>
</dbReference>